<dbReference type="Gene3D" id="3.90.1010.10">
    <property type="match status" value="1"/>
</dbReference>
<dbReference type="Proteomes" id="UP001201020">
    <property type="component" value="Chromosome"/>
</dbReference>
<dbReference type="InterPro" id="IPR002871">
    <property type="entry name" value="NIF_FeS_clus_asmbl_NifU_N"/>
</dbReference>
<gene>
    <name evidence="2" type="ORF">K9W45_00225</name>
</gene>
<sequence length="167" mass="18744">MSSRIPLPYSQRVIELFKNPVNLGKMDDATVFAQAGSPACGDMIAFYLKIDEKKEKITKSSFESFGCASNIAAASEVTIMIHNKTLKEAWNISWKDVSDALGGLPKIKNHCGTLAVGALQRAIRKYYTTIKKEIPDWLPKEYTKDEKHAMEEEELAKKLAKKYNLSI</sequence>
<evidence type="ECO:0000259" key="1">
    <source>
        <dbReference type="Pfam" id="PF01592"/>
    </source>
</evidence>
<reference evidence="2" key="1">
    <citation type="journal article" date="2022" name="Nat. Microbiol.">
        <title>Unique mobile elements and scalable gene flow at the prokaryote-eukaryote boundary revealed by circularized Asgard archaea genomes.</title>
        <authorList>
            <person name="Wu F."/>
            <person name="Speth D.R."/>
            <person name="Philosof A."/>
            <person name="Cremiere A."/>
            <person name="Narayanan A."/>
            <person name="Barco R.A."/>
            <person name="Connon S.A."/>
            <person name="Amend J.P."/>
            <person name="Antoshechkin I.A."/>
            <person name="Orphan V.J."/>
        </authorList>
    </citation>
    <scope>NUCLEOTIDE SEQUENCE</scope>
    <source>
        <strain evidence="2">PM71</strain>
    </source>
</reference>
<name>A0A9Y1BKW3_9ARCH</name>
<dbReference type="SUPFAM" id="SSF82649">
    <property type="entry name" value="SufE/NifU"/>
    <property type="match status" value="1"/>
</dbReference>
<evidence type="ECO:0000313" key="2">
    <source>
        <dbReference type="EMBL" id="UJG40899.1"/>
    </source>
</evidence>
<dbReference type="GO" id="GO:0051536">
    <property type="term" value="F:iron-sulfur cluster binding"/>
    <property type="evidence" value="ECO:0007669"/>
    <property type="project" value="InterPro"/>
</dbReference>
<dbReference type="PANTHER" id="PTHR10093">
    <property type="entry name" value="IRON-SULFUR CLUSTER ASSEMBLY ENZYME NIFU HOMOLOG"/>
    <property type="match status" value="1"/>
</dbReference>
<organism evidence="2">
    <name type="scientific">Candidatus Heimdallarchaeum aukensis</name>
    <dbReference type="NCBI Taxonomy" id="2876573"/>
    <lineage>
        <taxon>Archaea</taxon>
        <taxon>Promethearchaeati</taxon>
        <taxon>Candidatus Heimdallarchaeota</taxon>
        <taxon>Candidatus Heimdallarchaeia (ex Rinke et al. 2021) (nom. nud.)</taxon>
        <taxon>Candidatus Heimdallarchaeales</taxon>
        <taxon>Candidatus Heimdallarchaeaceae</taxon>
        <taxon>Candidatus Heimdallarchaeum</taxon>
    </lineage>
</organism>
<dbReference type="Pfam" id="PF01592">
    <property type="entry name" value="NifU_N"/>
    <property type="match status" value="1"/>
</dbReference>
<protein>
    <submittedName>
        <fullName evidence="2">Iron-sulfur cluster assembly scaffold protein</fullName>
    </submittedName>
</protein>
<dbReference type="GO" id="GO:0016226">
    <property type="term" value="P:iron-sulfur cluster assembly"/>
    <property type="evidence" value="ECO:0007669"/>
    <property type="project" value="InterPro"/>
</dbReference>
<dbReference type="GO" id="GO:0005506">
    <property type="term" value="F:iron ion binding"/>
    <property type="evidence" value="ECO:0007669"/>
    <property type="project" value="InterPro"/>
</dbReference>
<dbReference type="AlphaFoldDB" id="A0A9Y1BKW3"/>
<feature type="domain" description="NIF system FeS cluster assembly NifU N-terminal" evidence="1">
    <location>
        <begin position="9"/>
        <end position="130"/>
    </location>
</feature>
<proteinExistence type="predicted"/>
<dbReference type="EMBL" id="CP084166">
    <property type="protein sequence ID" value="UJG40899.1"/>
    <property type="molecule type" value="Genomic_DNA"/>
</dbReference>
<accession>A0A9Y1BKW3</accession>